<feature type="domain" description="4Fe-4S ferredoxin-type" evidence="7">
    <location>
        <begin position="669"/>
        <end position="701"/>
    </location>
</feature>
<dbReference type="Gene3D" id="3.40.920.10">
    <property type="entry name" value="Pyruvate-ferredoxin oxidoreductase, PFOR, domain III"/>
    <property type="match status" value="1"/>
</dbReference>
<evidence type="ECO:0000256" key="4">
    <source>
        <dbReference type="ARBA" id="ARBA00023002"/>
    </source>
</evidence>
<dbReference type="InterPro" id="IPR002880">
    <property type="entry name" value="Pyrv_Fd/Flavodoxin_OxRdtase_N"/>
</dbReference>
<keyword evidence="5" id="KW-0408">Iron</keyword>
<dbReference type="Gene3D" id="3.40.50.970">
    <property type="match status" value="1"/>
</dbReference>
<keyword evidence="1" id="KW-0813">Transport</keyword>
<dbReference type="Proteomes" id="UP000662986">
    <property type="component" value="Chromosome"/>
</dbReference>
<reference evidence="8 9" key="2">
    <citation type="journal article" date="2022" name="Arch. Microbiol.">
        <title>Rhodococcus pseudokoreensis sp. nov. isolated from the rhizosphere of young M26 apple rootstocks.</title>
        <authorList>
            <person name="Kampfer P."/>
            <person name="Glaeser S.P."/>
            <person name="Blom J."/>
            <person name="Wolf J."/>
            <person name="Benning S."/>
            <person name="Schloter M."/>
            <person name="Neumann-Schaal M."/>
        </authorList>
    </citation>
    <scope>NUCLEOTIDE SEQUENCE [LARGE SCALE GENOMIC DNA]</scope>
    <source>
        <strain evidence="8 9">R79</strain>
    </source>
</reference>
<proteinExistence type="predicted"/>
<evidence type="ECO:0000313" key="9">
    <source>
        <dbReference type="Proteomes" id="UP000662986"/>
    </source>
</evidence>
<dbReference type="NCBIfam" id="NF009589">
    <property type="entry name" value="PRK13030.1"/>
    <property type="match status" value="1"/>
</dbReference>
<sequence>MVPPCVVPALILTALRQPIPRLARPCLRFRPEGGPFVTATADRPVRLEDRYNAIDGEIYLSGLQALVRIPLDQMRLDRRSGLNTATFISGYEGSPLAGYDLELTRQRKLLDEHNVVFKPSVNEELAATAVMGSQLVSTLEEQNYDGVVGIWYGKAPGLDRSTDALRHANLGGSAPTGGALVLVGDDSIAKSSTVPSSSETAMAEIGMTVLSPADPQDVLDLGLHGVALSRFCGLWTGLKLATNVMDGSGVAVARTDQFQPVFPEREIDGRPYNHTVSAYFLQPKLAELENSMMGSRTELARRYAHANHLNKIEGDPEAKVGIVAAGTTYLDVHQALKTLGIAPDELASSGIRILKLGMISPLEPRILHEFATGLDEIIVVEEKRPFIELGIKDLLYGQPGVPAVSGKRSPTGQPIFRADADLPPHVIAGAIAPRLLEHLDNVTVRAWLERQAASSTQRARPLLPLLNRTPYFCSGCPHNRSTAVPAGSLVGSGIGCSTLSAMMPEEQVGNIVGMCQMGGEGTAWIGMAPFLAHDHLIQNLGDGTFHHSGSLAIRACVAAGVNITYKLLYNDAVAMTGGQQAVGKMAIPQIVAELLAEGVTKVVITTEDPKRYKKVRLPRGVKIRHRDRLIETQEELAEVPGVTVLIHDQECATELRRKRKRNLAGEPAPRVIINERVCEGCGDCGVKSNCLSVQPVETEFGRKTQIHQSSCNKDFSCLDGDCPSFISVIPGKKTATSAPRSLGAGDMPDPVIKVNTTDFNLRITGIGGTGVVTTAQIISTAAVMSGMHVRSLDQMGMAQKGGAVVSDIKLSTTPFTATNKLGPGECDLYLGCDLLVAAADTNLEVTSTSRTIAVVSTAQVPTGKMVTDTAVTFPDVDEVFSHIRRLTREPDSAFADVRTLVEALFGNDQYANTFLVGMAVQAGALPVGSAHIEQAIELNGVAVDRNIQAFRRGRQLIADPDAFNAALPTEPRHSPVVTARTRHIAELVRSGENTQLAEVVQRLVGELIAYQDDRYAEKYAQAVELARHREAEVFGNTGPITDAVAKNMYKLMAYKDEYEVARLCLAPTLERSIREQFGEGARYAFKLHPPILRTLGMERKISLGSWSKPAFKALYRMRRLRGTRLDPFGRGEVRETERSLIEEYSNALGIALSALTPVNLSVVTEIASLPDIVRGYEHIKLANVEQFRTKLAELTATL</sequence>
<dbReference type="NCBIfam" id="NF009588">
    <property type="entry name" value="PRK13029.1"/>
    <property type="match status" value="1"/>
</dbReference>
<dbReference type="PANTHER" id="PTHR48084:SF3">
    <property type="entry name" value="SUBUNIT OF PYRUVATE:FLAVODOXIN OXIDOREDUCTASE"/>
    <property type="match status" value="1"/>
</dbReference>
<dbReference type="SUPFAM" id="SSF53323">
    <property type="entry name" value="Pyruvate-ferredoxin oxidoreductase, PFOR, domain III"/>
    <property type="match status" value="1"/>
</dbReference>
<dbReference type="InterPro" id="IPR046667">
    <property type="entry name" value="DUF6537"/>
</dbReference>
<keyword evidence="6" id="KW-0411">Iron-sulfur</keyword>
<dbReference type="InterPro" id="IPR029061">
    <property type="entry name" value="THDP-binding"/>
</dbReference>
<dbReference type="CDD" id="cd07034">
    <property type="entry name" value="TPP_PYR_PFOR_IOR-alpha_like"/>
    <property type="match status" value="1"/>
</dbReference>
<accession>A0A974W9R1</accession>
<dbReference type="PANTHER" id="PTHR48084">
    <property type="entry name" value="2-OXOGLUTARATE OXIDOREDUCTASE SUBUNIT KORB-RELATED"/>
    <property type="match status" value="1"/>
</dbReference>
<dbReference type="InterPro" id="IPR011766">
    <property type="entry name" value="TPP_enzyme_TPP-bd"/>
</dbReference>
<keyword evidence="9" id="KW-1185">Reference proteome</keyword>
<dbReference type="Pfam" id="PF02775">
    <property type="entry name" value="TPP_enzyme_C"/>
    <property type="match status" value="1"/>
</dbReference>
<protein>
    <submittedName>
        <fullName evidence="8">Indolepyruvate ferredoxin oxidoreductase family protein</fullName>
    </submittedName>
</protein>
<evidence type="ECO:0000256" key="3">
    <source>
        <dbReference type="ARBA" id="ARBA00022982"/>
    </source>
</evidence>
<dbReference type="SUPFAM" id="SSF52518">
    <property type="entry name" value="Thiamin diphosphate-binding fold (THDP-binding)"/>
    <property type="match status" value="2"/>
</dbReference>
<name>A0A974W9R1_9NOCA</name>
<dbReference type="EMBL" id="CP070619">
    <property type="protein sequence ID" value="QSE93751.1"/>
    <property type="molecule type" value="Genomic_DNA"/>
</dbReference>
<dbReference type="InterPro" id="IPR019752">
    <property type="entry name" value="Pyrv/ketoisovalerate_OxRed_cat"/>
</dbReference>
<evidence type="ECO:0000256" key="6">
    <source>
        <dbReference type="ARBA" id="ARBA00023014"/>
    </source>
</evidence>
<gene>
    <name evidence="8" type="ORF">JWS13_36710</name>
</gene>
<dbReference type="Pfam" id="PF20169">
    <property type="entry name" value="DUF6537"/>
    <property type="match status" value="1"/>
</dbReference>
<evidence type="ECO:0000256" key="1">
    <source>
        <dbReference type="ARBA" id="ARBA00022448"/>
    </source>
</evidence>
<dbReference type="InterPro" id="IPR002869">
    <property type="entry name" value="Pyrv_flavodox_OxRed_cen"/>
</dbReference>
<keyword evidence="4" id="KW-0560">Oxidoreductase</keyword>
<keyword evidence="2" id="KW-0479">Metal-binding</keyword>
<keyword evidence="2" id="KW-0004">4Fe-4S</keyword>
<keyword evidence="3" id="KW-0249">Electron transport</keyword>
<dbReference type="SUPFAM" id="SSF52922">
    <property type="entry name" value="TK C-terminal domain-like"/>
    <property type="match status" value="1"/>
</dbReference>
<evidence type="ECO:0000259" key="7">
    <source>
        <dbReference type="PROSITE" id="PS51379"/>
    </source>
</evidence>
<dbReference type="InterPro" id="IPR017896">
    <property type="entry name" value="4Fe4S_Fe-S-bd"/>
</dbReference>
<reference evidence="8 9" key="1">
    <citation type="journal article" date="2021" name="Microbiol. Resour. Announc.">
        <title>Complete Genome Sequences of Two Rhodococcus sp. Strains with Large and Linear Chromosomes, Isolated from Apple Rhizosphere.</title>
        <authorList>
            <person name="Benning S."/>
            <person name="Brugnone N."/>
            <person name="Siani R."/>
            <person name="Kublik S."/>
            <person name="Schloter M."/>
            <person name="Rad V."/>
        </authorList>
    </citation>
    <scope>NUCLEOTIDE SEQUENCE [LARGE SCALE GENOMIC DNA]</scope>
    <source>
        <strain evidence="8 9">R79</strain>
    </source>
</reference>
<dbReference type="PROSITE" id="PS51379">
    <property type="entry name" value="4FE4S_FER_2"/>
    <property type="match status" value="1"/>
</dbReference>
<dbReference type="Pfam" id="PF01558">
    <property type="entry name" value="POR"/>
    <property type="match status" value="1"/>
</dbReference>
<organism evidence="8 9">
    <name type="scientific">Rhodococcus pseudokoreensis</name>
    <dbReference type="NCBI Taxonomy" id="2811421"/>
    <lineage>
        <taxon>Bacteria</taxon>
        <taxon>Bacillati</taxon>
        <taxon>Actinomycetota</taxon>
        <taxon>Actinomycetes</taxon>
        <taxon>Mycobacteriales</taxon>
        <taxon>Nocardiaceae</taxon>
        <taxon>Rhodococcus</taxon>
    </lineage>
</organism>
<dbReference type="InterPro" id="IPR009014">
    <property type="entry name" value="Transketo_C/PFOR_II"/>
</dbReference>
<evidence type="ECO:0000256" key="5">
    <source>
        <dbReference type="ARBA" id="ARBA00023004"/>
    </source>
</evidence>
<evidence type="ECO:0000256" key="2">
    <source>
        <dbReference type="ARBA" id="ARBA00022485"/>
    </source>
</evidence>
<evidence type="ECO:0000313" key="8">
    <source>
        <dbReference type="EMBL" id="QSE93751.1"/>
    </source>
</evidence>
<dbReference type="InterPro" id="IPR051457">
    <property type="entry name" value="2-oxoacid:Fd_oxidoreductase"/>
</dbReference>